<dbReference type="GO" id="GO:0005667">
    <property type="term" value="C:transcription regulator complex"/>
    <property type="evidence" value="ECO:0007669"/>
    <property type="project" value="TreeGrafter"/>
</dbReference>
<keyword evidence="4" id="KW-0862">Zinc</keyword>
<dbReference type="GO" id="GO:0008270">
    <property type="term" value="F:zinc ion binding"/>
    <property type="evidence" value="ECO:0007669"/>
    <property type="project" value="UniProtKB-KW"/>
</dbReference>
<keyword evidence="1" id="KW-0479">Metal-binding</keyword>
<feature type="domain" description="C2H2-type" evidence="8">
    <location>
        <begin position="551"/>
        <end position="580"/>
    </location>
</feature>
<evidence type="ECO:0000259" key="8">
    <source>
        <dbReference type="PROSITE" id="PS50157"/>
    </source>
</evidence>
<dbReference type="Gene3D" id="3.30.160.60">
    <property type="entry name" value="Classic Zinc Finger"/>
    <property type="match status" value="5"/>
</dbReference>
<evidence type="ECO:0000313" key="9">
    <source>
        <dbReference type="EMBL" id="KAH7257107.1"/>
    </source>
</evidence>
<dbReference type="GO" id="GO:0000785">
    <property type="term" value="C:chromatin"/>
    <property type="evidence" value="ECO:0007669"/>
    <property type="project" value="TreeGrafter"/>
</dbReference>
<dbReference type="PANTHER" id="PTHR14003">
    <property type="entry name" value="TRANSCRIPTIONAL REPRESSOR PROTEIN YY"/>
    <property type="match status" value="1"/>
</dbReference>
<feature type="domain" description="C2H2-type" evidence="8">
    <location>
        <begin position="581"/>
        <end position="603"/>
    </location>
</feature>
<dbReference type="PROSITE" id="PS50157">
    <property type="entry name" value="ZINC_FINGER_C2H2_2"/>
    <property type="match status" value="5"/>
</dbReference>
<protein>
    <recommendedName>
        <fullName evidence="5">C2H2 type master regulator of conidiophore development brlA</fullName>
    </recommendedName>
</protein>
<evidence type="ECO:0000256" key="2">
    <source>
        <dbReference type="ARBA" id="ARBA00022737"/>
    </source>
</evidence>
<keyword evidence="2" id="KW-0677">Repeat</keyword>
<organism evidence="9 10">
    <name type="scientific">Fusarium tricinctum</name>
    <dbReference type="NCBI Taxonomy" id="61284"/>
    <lineage>
        <taxon>Eukaryota</taxon>
        <taxon>Fungi</taxon>
        <taxon>Dikarya</taxon>
        <taxon>Ascomycota</taxon>
        <taxon>Pezizomycotina</taxon>
        <taxon>Sordariomycetes</taxon>
        <taxon>Hypocreomycetidae</taxon>
        <taxon>Hypocreales</taxon>
        <taxon>Nectriaceae</taxon>
        <taxon>Fusarium</taxon>
        <taxon>Fusarium tricinctum species complex</taxon>
    </lineage>
</organism>
<feature type="compositionally biased region" description="Polar residues" evidence="7">
    <location>
        <begin position="104"/>
        <end position="132"/>
    </location>
</feature>
<feature type="region of interest" description="Disordered" evidence="7">
    <location>
        <begin position="92"/>
        <end position="154"/>
    </location>
</feature>
<comment type="caution">
    <text evidence="9">The sequence shown here is derived from an EMBL/GenBank/DDBJ whole genome shotgun (WGS) entry which is preliminary data.</text>
</comment>
<dbReference type="InterPro" id="IPR013087">
    <property type="entry name" value="Znf_C2H2_type"/>
</dbReference>
<evidence type="ECO:0000256" key="7">
    <source>
        <dbReference type="SAM" id="MobiDB-lite"/>
    </source>
</evidence>
<dbReference type="FunFam" id="3.30.160.60:FF:002343">
    <property type="entry name" value="Zinc finger protein 33A"/>
    <property type="match status" value="1"/>
</dbReference>
<dbReference type="SUPFAM" id="SSF57667">
    <property type="entry name" value="beta-beta-alpha zinc fingers"/>
    <property type="match status" value="3"/>
</dbReference>
<dbReference type="AlphaFoldDB" id="A0A8K0WGT9"/>
<accession>A0A8K0WGT9</accession>
<dbReference type="EMBL" id="JAGPXF010000002">
    <property type="protein sequence ID" value="KAH7257107.1"/>
    <property type="molecule type" value="Genomic_DNA"/>
</dbReference>
<feature type="domain" description="C2H2-type" evidence="8">
    <location>
        <begin position="491"/>
        <end position="522"/>
    </location>
</feature>
<dbReference type="PANTHER" id="PTHR14003:SF19">
    <property type="entry name" value="YY2 TRANSCRIPTION FACTOR"/>
    <property type="match status" value="1"/>
</dbReference>
<feature type="domain" description="C2H2-type" evidence="8">
    <location>
        <begin position="523"/>
        <end position="550"/>
    </location>
</feature>
<evidence type="ECO:0000256" key="1">
    <source>
        <dbReference type="ARBA" id="ARBA00022723"/>
    </source>
</evidence>
<dbReference type="SMART" id="SM00355">
    <property type="entry name" value="ZnF_C2H2"/>
    <property type="match status" value="6"/>
</dbReference>
<evidence type="ECO:0000256" key="4">
    <source>
        <dbReference type="ARBA" id="ARBA00022833"/>
    </source>
</evidence>
<dbReference type="GO" id="GO:0000978">
    <property type="term" value="F:RNA polymerase II cis-regulatory region sequence-specific DNA binding"/>
    <property type="evidence" value="ECO:0007669"/>
    <property type="project" value="TreeGrafter"/>
</dbReference>
<dbReference type="OrthoDB" id="3437960at2759"/>
<keyword evidence="10" id="KW-1185">Reference proteome</keyword>
<dbReference type="Proteomes" id="UP000813427">
    <property type="component" value="Unassembled WGS sequence"/>
</dbReference>
<dbReference type="GO" id="GO:0000981">
    <property type="term" value="F:DNA-binding transcription factor activity, RNA polymerase II-specific"/>
    <property type="evidence" value="ECO:0007669"/>
    <property type="project" value="UniProtKB-ARBA"/>
</dbReference>
<evidence type="ECO:0000256" key="3">
    <source>
        <dbReference type="ARBA" id="ARBA00022771"/>
    </source>
</evidence>
<keyword evidence="3 6" id="KW-0863">Zinc-finger</keyword>
<dbReference type="PROSITE" id="PS00028">
    <property type="entry name" value="ZINC_FINGER_C2H2_1"/>
    <property type="match status" value="4"/>
</dbReference>
<reference evidence="9" key="1">
    <citation type="journal article" date="2021" name="Nat. Commun.">
        <title>Genetic determinants of endophytism in the Arabidopsis root mycobiome.</title>
        <authorList>
            <person name="Mesny F."/>
            <person name="Miyauchi S."/>
            <person name="Thiergart T."/>
            <person name="Pickel B."/>
            <person name="Atanasova L."/>
            <person name="Karlsson M."/>
            <person name="Huettel B."/>
            <person name="Barry K.W."/>
            <person name="Haridas S."/>
            <person name="Chen C."/>
            <person name="Bauer D."/>
            <person name="Andreopoulos W."/>
            <person name="Pangilinan J."/>
            <person name="LaButti K."/>
            <person name="Riley R."/>
            <person name="Lipzen A."/>
            <person name="Clum A."/>
            <person name="Drula E."/>
            <person name="Henrissat B."/>
            <person name="Kohler A."/>
            <person name="Grigoriev I.V."/>
            <person name="Martin F.M."/>
            <person name="Hacquard S."/>
        </authorList>
    </citation>
    <scope>NUCLEOTIDE SEQUENCE</scope>
    <source>
        <strain evidence="9">MPI-SDFR-AT-0068</strain>
    </source>
</reference>
<evidence type="ECO:0000313" key="10">
    <source>
        <dbReference type="Proteomes" id="UP000813427"/>
    </source>
</evidence>
<gene>
    <name evidence="9" type="ORF">BKA59DRAFT_490913</name>
</gene>
<feature type="domain" description="C2H2-type" evidence="8">
    <location>
        <begin position="609"/>
        <end position="636"/>
    </location>
</feature>
<feature type="compositionally biased region" description="Basic and acidic residues" evidence="7">
    <location>
        <begin position="92"/>
        <end position="103"/>
    </location>
</feature>
<dbReference type="FunFam" id="3.30.160.60:FF:000125">
    <property type="entry name" value="Putative zinc finger protein 143"/>
    <property type="match status" value="1"/>
</dbReference>
<sequence length="643" mass="71240">MDHSATFAHHLQFQHQHQHQHQNQHQPASFDAEKVDYGFDSLLGHDACLTHGLDSLGTCNNTENACLDQRCFDHYGKTAAAKTALEIGLERNHGDNKIAHRNDPASNTRSAKLKTRSQSNASSSSPKMTSPAATKASAHRQKRRRQSEQIQLHQQLHHRLDYQPSSLHHMHSPNMFQQNQNLQHVEPTAVLQTVNESLQHNFHMPLLDGHHPQFGNFQQHNQVFSMPSLYDRWPQAVAPSWANMMGQSTVTNCMPMSWPTHMGCNDAASADCTSACGDTKCWSECSDADDADCCFDTSCAEIDLSHAACCFEPTCVELEPCINASCQEAAIPCNDSHCVGTTVSTTPASVSVTTPSAEPEPIVNTILSPVEPGRGGPLDVSSAVSHDFGDFAHDLGHGFPEGLGEHGGNFMSRHSGLGLNQDGGFSISSLSPTPKIELAETQSIKGEPDFTCQWLCEDGVLCSKKFGGNKELQDHCKNEHVKNLNKGENGFCCTWYGCIRPGPFSQKSKLERHMQTHTGYKPVKCEICGIMLSAKQSLEQHMRTHSGEKPWKCEHPGCDARFKQQSALTMHMRTHTGEKPLQCEICGKRFGESSNLSKHRRTHNVRGNHVCEHCGKDFHRLDQLRRHMQTHLPDGSRKSSKSS</sequence>
<evidence type="ECO:0000256" key="5">
    <source>
        <dbReference type="ARBA" id="ARBA00044085"/>
    </source>
</evidence>
<evidence type="ECO:0000256" key="6">
    <source>
        <dbReference type="PROSITE-ProRule" id="PRU00042"/>
    </source>
</evidence>
<dbReference type="Pfam" id="PF00096">
    <property type="entry name" value="zf-C2H2"/>
    <property type="match status" value="4"/>
</dbReference>
<proteinExistence type="predicted"/>
<dbReference type="FunFam" id="3.30.160.60:FF:000557">
    <property type="entry name" value="zinc finger and SCAN domain-containing protein 29"/>
    <property type="match status" value="1"/>
</dbReference>
<dbReference type="InterPro" id="IPR036236">
    <property type="entry name" value="Znf_C2H2_sf"/>
</dbReference>
<name>A0A8K0WGT9_9HYPO</name>